<dbReference type="PANTHER" id="PTHR45527:SF1">
    <property type="entry name" value="FATTY ACID SYNTHASE"/>
    <property type="match status" value="1"/>
</dbReference>
<dbReference type="InterPro" id="IPR000873">
    <property type="entry name" value="AMP-dep_synth/lig_dom"/>
</dbReference>
<keyword evidence="3" id="KW-0597">Phosphoprotein</keyword>
<dbReference type="InterPro" id="IPR036736">
    <property type="entry name" value="ACP-like_sf"/>
</dbReference>
<dbReference type="AlphaFoldDB" id="A0A223RX15"/>
<dbReference type="InterPro" id="IPR020806">
    <property type="entry name" value="PKS_PP-bd"/>
</dbReference>
<dbReference type="OrthoDB" id="2472181at2"/>
<dbReference type="Gene3D" id="3.30.559.10">
    <property type="entry name" value="Chloramphenicol acetyltransferase-like domain"/>
    <property type="match status" value="1"/>
</dbReference>
<feature type="region of interest" description="Disordered" evidence="4">
    <location>
        <begin position="500"/>
        <end position="523"/>
    </location>
</feature>
<dbReference type="Pfam" id="PF13193">
    <property type="entry name" value="AMP-binding_C"/>
    <property type="match status" value="1"/>
</dbReference>
<dbReference type="FunFam" id="3.40.50.980:FF:000002">
    <property type="entry name" value="Enterobactin synthetase component F"/>
    <property type="match status" value="1"/>
</dbReference>
<feature type="region of interest" description="Disordered" evidence="4">
    <location>
        <begin position="1032"/>
        <end position="1053"/>
    </location>
</feature>
<dbReference type="InterPro" id="IPR025110">
    <property type="entry name" value="AMP-bd_C"/>
</dbReference>
<dbReference type="InterPro" id="IPR045851">
    <property type="entry name" value="AMP-bd_C_sf"/>
</dbReference>
<dbReference type="GO" id="GO:0043041">
    <property type="term" value="P:amino acid activation for nonribosomal peptide biosynthetic process"/>
    <property type="evidence" value="ECO:0007669"/>
    <property type="project" value="TreeGrafter"/>
</dbReference>
<dbReference type="Gene3D" id="3.30.559.30">
    <property type="entry name" value="Nonribosomal peptide synthetase, condensation domain"/>
    <property type="match status" value="1"/>
</dbReference>
<dbReference type="GO" id="GO:0008610">
    <property type="term" value="P:lipid biosynthetic process"/>
    <property type="evidence" value="ECO:0007669"/>
    <property type="project" value="UniProtKB-ARBA"/>
</dbReference>
<evidence type="ECO:0000256" key="2">
    <source>
        <dbReference type="ARBA" id="ARBA00022450"/>
    </source>
</evidence>
<feature type="region of interest" description="Disordered" evidence="4">
    <location>
        <begin position="815"/>
        <end position="846"/>
    </location>
</feature>
<evidence type="ECO:0000313" key="6">
    <source>
        <dbReference type="EMBL" id="ASU80421.1"/>
    </source>
</evidence>
<dbReference type="InterPro" id="IPR042099">
    <property type="entry name" value="ANL_N_sf"/>
</dbReference>
<dbReference type="Gene3D" id="3.40.50.12780">
    <property type="entry name" value="N-terminal domain of ligase-like"/>
    <property type="match status" value="1"/>
</dbReference>
<dbReference type="Gene3D" id="1.10.1200.10">
    <property type="entry name" value="ACP-like"/>
    <property type="match status" value="1"/>
</dbReference>
<protein>
    <submittedName>
        <fullName evidence="6">Non-ribosomal peptide synthetase</fullName>
    </submittedName>
</protein>
<dbReference type="RefSeq" id="WP_052427761.1">
    <property type="nucleotide sequence ID" value="NZ_CP022752.1"/>
</dbReference>
<dbReference type="GO" id="GO:0005737">
    <property type="term" value="C:cytoplasm"/>
    <property type="evidence" value="ECO:0007669"/>
    <property type="project" value="TreeGrafter"/>
</dbReference>
<dbReference type="InterPro" id="IPR020845">
    <property type="entry name" value="AMP-binding_CS"/>
</dbReference>
<organism evidence="6 7">
    <name type="scientific">Actinopolyspora erythraea</name>
    <dbReference type="NCBI Taxonomy" id="414996"/>
    <lineage>
        <taxon>Bacteria</taxon>
        <taxon>Bacillati</taxon>
        <taxon>Actinomycetota</taxon>
        <taxon>Actinomycetes</taxon>
        <taxon>Actinopolysporales</taxon>
        <taxon>Actinopolysporaceae</taxon>
        <taxon>Actinopolyspora</taxon>
    </lineage>
</organism>
<dbReference type="GO" id="GO:0031177">
    <property type="term" value="F:phosphopantetheine binding"/>
    <property type="evidence" value="ECO:0007669"/>
    <property type="project" value="InterPro"/>
</dbReference>
<name>A0A223RX15_9ACTN</name>
<proteinExistence type="predicted"/>
<dbReference type="SMART" id="SM00823">
    <property type="entry name" value="PKS_PP"/>
    <property type="match status" value="1"/>
</dbReference>
<dbReference type="GO" id="GO:0003824">
    <property type="term" value="F:catalytic activity"/>
    <property type="evidence" value="ECO:0007669"/>
    <property type="project" value="InterPro"/>
</dbReference>
<keyword evidence="2" id="KW-0596">Phosphopantetheine</keyword>
<dbReference type="SUPFAM" id="SSF47336">
    <property type="entry name" value="ACP-like"/>
    <property type="match status" value="1"/>
</dbReference>
<dbReference type="FunFam" id="3.40.50.12780:FF:000012">
    <property type="entry name" value="Non-ribosomal peptide synthetase"/>
    <property type="match status" value="1"/>
</dbReference>
<dbReference type="Pfam" id="PF00550">
    <property type="entry name" value="PP-binding"/>
    <property type="match status" value="1"/>
</dbReference>
<feature type="domain" description="Carrier" evidence="5">
    <location>
        <begin position="519"/>
        <end position="594"/>
    </location>
</feature>
<evidence type="ECO:0000256" key="1">
    <source>
        <dbReference type="ARBA" id="ARBA00001957"/>
    </source>
</evidence>
<comment type="cofactor">
    <cofactor evidence="1">
        <name>pantetheine 4'-phosphate</name>
        <dbReference type="ChEBI" id="CHEBI:47942"/>
    </cofactor>
</comment>
<dbReference type="Pfam" id="PF00668">
    <property type="entry name" value="Condensation"/>
    <property type="match status" value="1"/>
</dbReference>
<dbReference type="InterPro" id="IPR001242">
    <property type="entry name" value="Condensation_dom"/>
</dbReference>
<dbReference type="PROSITE" id="PS50075">
    <property type="entry name" value="CARRIER"/>
    <property type="match status" value="1"/>
</dbReference>
<dbReference type="SUPFAM" id="SSF52777">
    <property type="entry name" value="CoA-dependent acyltransferases"/>
    <property type="match status" value="2"/>
</dbReference>
<accession>A0A223RX15</accession>
<dbReference type="FunFam" id="3.40.50.980:FF:000001">
    <property type="entry name" value="Non-ribosomal peptide synthetase"/>
    <property type="match status" value="1"/>
</dbReference>
<dbReference type="SUPFAM" id="SSF56801">
    <property type="entry name" value="Acetyl-CoA synthetase-like"/>
    <property type="match status" value="1"/>
</dbReference>
<evidence type="ECO:0000259" key="5">
    <source>
        <dbReference type="PROSITE" id="PS50075"/>
    </source>
</evidence>
<dbReference type="NCBIfam" id="TIGR01733">
    <property type="entry name" value="AA-adenyl-dom"/>
    <property type="match status" value="1"/>
</dbReference>
<evidence type="ECO:0000256" key="3">
    <source>
        <dbReference type="ARBA" id="ARBA00022553"/>
    </source>
</evidence>
<evidence type="ECO:0000256" key="4">
    <source>
        <dbReference type="SAM" id="MobiDB-lite"/>
    </source>
</evidence>
<dbReference type="Gene3D" id="3.30.300.30">
    <property type="match status" value="1"/>
</dbReference>
<dbReference type="Proteomes" id="UP000215043">
    <property type="component" value="Chromosome"/>
</dbReference>
<reference evidence="6 7" key="1">
    <citation type="submission" date="2017-08" db="EMBL/GenBank/DDBJ databases">
        <title>The complete genome sequence of moderately halophilic actinomycete Actinopolyspora erythraea YIM 90600, the producer of novel erythromycin, novel actinopolysporins A-C and tubercidin.</title>
        <authorList>
            <person name="Yin M."/>
            <person name="Tang S."/>
        </authorList>
    </citation>
    <scope>NUCLEOTIDE SEQUENCE [LARGE SCALE GENOMIC DNA]</scope>
    <source>
        <strain evidence="6 7">YIM 90600</strain>
    </source>
</reference>
<feature type="region of interest" description="Disordered" evidence="4">
    <location>
        <begin position="593"/>
        <end position="619"/>
    </location>
</feature>
<dbReference type="GO" id="GO:0044550">
    <property type="term" value="P:secondary metabolite biosynthetic process"/>
    <property type="evidence" value="ECO:0007669"/>
    <property type="project" value="TreeGrafter"/>
</dbReference>
<dbReference type="CDD" id="cd17643">
    <property type="entry name" value="A_NRPS_Cytc1-like"/>
    <property type="match status" value="1"/>
</dbReference>
<dbReference type="PROSITE" id="PS00455">
    <property type="entry name" value="AMP_BINDING"/>
    <property type="match status" value="1"/>
</dbReference>
<feature type="compositionally biased region" description="Low complexity" evidence="4">
    <location>
        <begin position="593"/>
        <end position="614"/>
    </location>
</feature>
<dbReference type="InterPro" id="IPR010071">
    <property type="entry name" value="AA_adenyl_dom"/>
</dbReference>
<dbReference type="Pfam" id="PF00501">
    <property type="entry name" value="AMP-binding"/>
    <property type="match status" value="1"/>
</dbReference>
<gene>
    <name evidence="6" type="ORF">CDG81_21520</name>
</gene>
<evidence type="ECO:0000313" key="7">
    <source>
        <dbReference type="Proteomes" id="UP000215043"/>
    </source>
</evidence>
<sequence>MPELQRPVPVHRRFERWAAADPGRTAITDAAVSLSYGELDRRANRIAHRLLASGAADGGPIGVAADRGIGLVTALLGVLKTGSGYVPLDPAHPRERLRHIGSECRLRLVLGENHHRGLAADTGARFLDLDDAANSEAPERAPDITPDPDSAMYVIHTSGSTGAPKGVVVTHANVARLFSATRDSLRIAETDVWSAFHSYAFDFSVWETWGALAHGGRLVTVPYEVSRDPETFWELLRRERVTVLNQTPSAFLRLLAAARRSGFPATSLRLVVFGGEELRPPTLRPWLEGYPDHAPELVNMYGITETTVHVTLRRVREADVASPDSPIGTPLDDLELHLLGPDLGPVGPSDTGELYVGGAGLARGYLRRPGLTAERFVPNPYGPPGSRLYRTGDLARRRQDGELVFLGRADRQVQLRGFRIEPGEVEAALRNHSEVDQAAAVVRDDGHGEPMLVGYVVPSDGTAPDPAAVRARVSELLPPQLVPTWIVALDTLPLTAQGKLDEEALPAPEGSRGGGPAGVGREDRPDELLASLAAEVLELPRLDPEQNFFARGGDSIRAVRLVARARELGLSFTVADLYRAPVLRQLAERAVPAEQAAPAEETGTAEETAAPWETDSGVRPASHAQLGMLYECELHDDPTLYRVLAAVRLRGTPRPNELRAALDHVSARHEVLNSHFDQAEDGLPVQRILAGTRIPLSVWPSGSPKDDALTDVVEHWRHHWAEHVRADHAPPLHCHVLPHDDGTYHLALVVHHALLDGWSIATLGTELLHTYRAHLEGSEPALPAPVGTGCREHVRAERRAKEDPGSRSFWRRHLRRVVPGPPPGPPHTDAGEEAGTPRVTLPSGTTEALRRTARELSVPVKSLYLAAQLWARAALTEHATPVVGLAFHLRPETSAGDRALGMFLNILPITTGMSEGTRWPDLVHSAFDQERHLLPYRGMPLSELVSWRGGPLFDTVFNYTDFHVLRSEEDNLPRQEWYFDNPTTFPLFVEVQHGPVHAATSLTTRAGIGHSTAVAKRSQRLMLRALTSLAEEPDATVPSLTGTEETERTRSGR</sequence>
<dbReference type="EMBL" id="CP022752">
    <property type="protein sequence ID" value="ASU80421.1"/>
    <property type="molecule type" value="Genomic_DNA"/>
</dbReference>
<dbReference type="InterPro" id="IPR023213">
    <property type="entry name" value="CAT-like_dom_sf"/>
</dbReference>
<dbReference type="KEGG" id="aey:CDG81_21520"/>
<dbReference type="InterPro" id="IPR009081">
    <property type="entry name" value="PP-bd_ACP"/>
</dbReference>
<dbReference type="PANTHER" id="PTHR45527">
    <property type="entry name" value="NONRIBOSOMAL PEPTIDE SYNTHETASE"/>
    <property type="match status" value="1"/>
</dbReference>